<accession>A0ABV6B0Y4</accession>
<sequence>MVVVGIDIGKDVFFAHLRAAEGSPPFTPRVLHGVENTVAGCAQLLRWAASHGHAPSDFQVVMEATGVYWETCALKATDASAPSWTRGE</sequence>
<dbReference type="Proteomes" id="UP001589733">
    <property type="component" value="Unassembled WGS sequence"/>
</dbReference>
<dbReference type="Pfam" id="PF01548">
    <property type="entry name" value="DEDD_Tnp_IS110"/>
    <property type="match status" value="1"/>
</dbReference>
<feature type="domain" description="Transposase IS110-like N-terminal" evidence="1">
    <location>
        <begin position="4"/>
        <end position="71"/>
    </location>
</feature>
<evidence type="ECO:0000313" key="2">
    <source>
        <dbReference type="EMBL" id="MFB9992645.1"/>
    </source>
</evidence>
<dbReference type="RefSeq" id="WP_380009949.1">
    <property type="nucleotide sequence ID" value="NZ_JBHLYR010000033.1"/>
</dbReference>
<protein>
    <submittedName>
        <fullName evidence="2">Transposase</fullName>
    </submittedName>
</protein>
<keyword evidence="3" id="KW-1185">Reference proteome</keyword>
<dbReference type="EMBL" id="JBHLYR010000033">
    <property type="protein sequence ID" value="MFB9992645.1"/>
    <property type="molecule type" value="Genomic_DNA"/>
</dbReference>
<comment type="caution">
    <text evidence="2">The sequence shown here is derived from an EMBL/GenBank/DDBJ whole genome shotgun (WGS) entry which is preliminary data.</text>
</comment>
<organism evidence="2 3">
    <name type="scientific">Deinococcus oregonensis</name>
    <dbReference type="NCBI Taxonomy" id="1805970"/>
    <lineage>
        <taxon>Bacteria</taxon>
        <taxon>Thermotogati</taxon>
        <taxon>Deinococcota</taxon>
        <taxon>Deinococci</taxon>
        <taxon>Deinococcales</taxon>
        <taxon>Deinococcaceae</taxon>
        <taxon>Deinococcus</taxon>
    </lineage>
</organism>
<name>A0ABV6B0Y4_9DEIO</name>
<proteinExistence type="predicted"/>
<evidence type="ECO:0000313" key="3">
    <source>
        <dbReference type="Proteomes" id="UP001589733"/>
    </source>
</evidence>
<gene>
    <name evidence="2" type="ORF">ACFFLM_11770</name>
</gene>
<evidence type="ECO:0000259" key="1">
    <source>
        <dbReference type="Pfam" id="PF01548"/>
    </source>
</evidence>
<dbReference type="InterPro" id="IPR002525">
    <property type="entry name" value="Transp_IS110-like_N"/>
</dbReference>
<reference evidence="2 3" key="1">
    <citation type="submission" date="2024-09" db="EMBL/GenBank/DDBJ databases">
        <authorList>
            <person name="Sun Q."/>
            <person name="Mori K."/>
        </authorList>
    </citation>
    <scope>NUCLEOTIDE SEQUENCE [LARGE SCALE GENOMIC DNA]</scope>
    <source>
        <strain evidence="2 3">JCM 13503</strain>
    </source>
</reference>